<proteinExistence type="predicted"/>
<name>A0A7D8AIG0_9MICO</name>
<evidence type="ECO:0000313" key="1">
    <source>
        <dbReference type="EMBL" id="QMU96429.1"/>
    </source>
</evidence>
<reference evidence="1 2" key="1">
    <citation type="journal article" date="2020" name="Front. Microbiol.">
        <title>Design of Bacterial Strain-Specific qPCR Assays Using NGS Data and Publicly Available Resources and Its Application to Track Biocontrol Strains.</title>
        <authorList>
            <person name="Hernandez I."/>
            <person name="Sant C."/>
            <person name="Martinez R."/>
            <person name="Fernandez C."/>
        </authorList>
    </citation>
    <scope>NUCLEOTIDE SEQUENCE [LARGE SCALE GENOMIC DNA]</scope>
    <source>
        <strain evidence="1 2">B24</strain>
    </source>
</reference>
<dbReference type="EMBL" id="CP043732">
    <property type="protein sequence ID" value="QMU96429.1"/>
    <property type="molecule type" value="Genomic_DNA"/>
</dbReference>
<dbReference type="AlphaFoldDB" id="A0A7D8AIG0"/>
<dbReference type="Proteomes" id="UP000515708">
    <property type="component" value="Chromosome"/>
</dbReference>
<accession>A0A7D8AIG0</accession>
<sequence>MSGVRGQVGVAGCQCAGDQPMLGRRRGEALGLVAGHAPHADQVGSDGAQRGAEVVVGDGGVELGVQSGDQSVVGVTTLGRCEIDVAELVGEGGERHGIPALSGETG</sequence>
<gene>
    <name evidence="1" type="ORF">FVO59_03805</name>
</gene>
<protein>
    <submittedName>
        <fullName evidence="1">Uncharacterized protein</fullName>
    </submittedName>
</protein>
<organism evidence="1 2">
    <name type="scientific">Microbacterium esteraromaticum</name>
    <dbReference type="NCBI Taxonomy" id="57043"/>
    <lineage>
        <taxon>Bacteria</taxon>
        <taxon>Bacillati</taxon>
        <taxon>Actinomycetota</taxon>
        <taxon>Actinomycetes</taxon>
        <taxon>Micrococcales</taxon>
        <taxon>Microbacteriaceae</taxon>
        <taxon>Microbacterium</taxon>
    </lineage>
</organism>
<evidence type="ECO:0000313" key="2">
    <source>
        <dbReference type="Proteomes" id="UP000515708"/>
    </source>
</evidence>